<keyword evidence="1" id="KW-0802">TPR repeat</keyword>
<evidence type="ECO:0000313" key="6">
    <source>
        <dbReference type="Proteomes" id="UP000619457"/>
    </source>
</evidence>
<keyword evidence="2" id="KW-0472">Membrane</keyword>
<dbReference type="InterPro" id="IPR019734">
    <property type="entry name" value="TPR_rpt"/>
</dbReference>
<dbReference type="RefSeq" id="WP_018475852.1">
    <property type="nucleotide sequence ID" value="NZ_BMWX01000004.1"/>
</dbReference>
<dbReference type="PANTHER" id="PTHR10098">
    <property type="entry name" value="RAPSYN-RELATED"/>
    <property type="match status" value="1"/>
</dbReference>
<accession>A0A918Q730</accession>
<gene>
    <name evidence="5" type="ORF">GCM10007049_28560</name>
</gene>
<dbReference type="InterPro" id="IPR024983">
    <property type="entry name" value="CHAT_dom"/>
</dbReference>
<evidence type="ECO:0000313" key="5">
    <source>
        <dbReference type="EMBL" id="GGZ33207.1"/>
    </source>
</evidence>
<keyword evidence="3" id="KW-0732">Signal</keyword>
<evidence type="ECO:0000259" key="4">
    <source>
        <dbReference type="Pfam" id="PF12770"/>
    </source>
</evidence>
<reference evidence="5" key="1">
    <citation type="journal article" date="2014" name="Int. J. Syst. Evol. Microbiol.">
        <title>Complete genome sequence of Corynebacterium casei LMG S-19264T (=DSM 44701T), isolated from a smear-ripened cheese.</title>
        <authorList>
            <consortium name="US DOE Joint Genome Institute (JGI-PGF)"/>
            <person name="Walter F."/>
            <person name="Albersmeier A."/>
            <person name="Kalinowski J."/>
            <person name="Ruckert C."/>
        </authorList>
    </citation>
    <scope>NUCLEOTIDE SEQUENCE</scope>
    <source>
        <strain evidence="5">KCTC 12368</strain>
    </source>
</reference>
<feature type="domain" description="CHAT" evidence="4">
    <location>
        <begin position="669"/>
        <end position="948"/>
    </location>
</feature>
<evidence type="ECO:0000256" key="1">
    <source>
        <dbReference type="PROSITE-ProRule" id="PRU00339"/>
    </source>
</evidence>
<sequence>MKFSFVSSLISLFFILSGNAALYAFQVDYESITEREEFKVPEERDMSVPQRLAYYDQLTKDFVKVEDYDAAIISRTKMAGIQIGLWRLPEARKLIKETEKMYKRSSQDSLILADIYYRKGVYYDYNGQIDSALYTHHFALKIRRAFYGDNSRYVASSLISIGEIYHYTLGDYYNADQFYQRAQAIYDKNPSIATPVRLANLYYVIASCLRNVGDTDLANSYAFKAFHLFQETNASRYLDLSSCLNAMGTAYFTANEYDKAIVSFKEAIELIQKEPYYMKANMPIFQSNLAAVYINQKDYPSAINTLDEVIASFDQKSDPALFPIYLQMVSAQTVKAPQQARKYMALARDMLPGHSIAESKEASVVWSQFYHYTGQQDSAIYYAEIVLQHEGVFHWETLSEDSLAMMNVPQVLDGMKMVANGYTKMYLQHPAPDYLDKALQAYISFDRVLMHFRSNIKVESAKVGLAGRYKSVYESGLGVVSQMWKTQPDSSLARVALRFMENSKSLSMLDYIRHAELLDHIGVEDSIRSQENELVSRIAKCQAILQTQPGDSLLVLLKEEYFQLQKNLQMLKQTMSSSYPKYFESKYGTERVSLKQLSLYLQKNEASMAEYFYGDSTAFRLYIEMDGSISLDKLKDFEGLKSDLSAFRSHFMAKPSYGDELANFQEFTRLGNRLYTRLLPADISEVRNLILIPDGALSTVPFESFLSSATKSLTVDYRNLDYLVRSCPISYGFSAQLLVEDSENTLDNNNIMAFSYGQSESAVSNLDLLGAQEELKHMASLFPIASFSGNAATKRNFFSNAGEADIIHMAVHGRANMTNPMKAALIFRDSLGLGVDSLFYYELMNIPMKANLAVLASCETGMGKYLDGEGVFNLARGFRYAGCKSLLASLWQVDDMSTSKIISGFYGHFKKGKNLAQSIQLAKLDYINTSDEQMAHPRYWAGMVPVGNAAAGTNHLFLWYALVFAGLLLTLYLNRRKLREYSSSINRRK</sequence>
<keyword evidence="6" id="KW-1185">Reference proteome</keyword>
<dbReference type="Pfam" id="PF12770">
    <property type="entry name" value="CHAT"/>
    <property type="match status" value="1"/>
</dbReference>
<evidence type="ECO:0000256" key="3">
    <source>
        <dbReference type="SAM" id="SignalP"/>
    </source>
</evidence>
<evidence type="ECO:0000256" key="2">
    <source>
        <dbReference type="SAM" id="Phobius"/>
    </source>
</evidence>
<feature type="signal peptide" evidence="3">
    <location>
        <begin position="1"/>
        <end position="20"/>
    </location>
</feature>
<dbReference type="Pfam" id="PF13424">
    <property type="entry name" value="TPR_12"/>
    <property type="match status" value="2"/>
</dbReference>
<dbReference type="SMART" id="SM00028">
    <property type="entry name" value="TPR"/>
    <property type="match status" value="5"/>
</dbReference>
<dbReference type="InterPro" id="IPR011990">
    <property type="entry name" value="TPR-like_helical_dom_sf"/>
</dbReference>
<dbReference type="PANTHER" id="PTHR10098:SF108">
    <property type="entry name" value="TETRATRICOPEPTIDE REPEAT PROTEIN 28"/>
    <property type="match status" value="1"/>
</dbReference>
<comment type="caution">
    <text evidence="5">The sequence shown here is derived from an EMBL/GenBank/DDBJ whole genome shotgun (WGS) entry which is preliminary data.</text>
</comment>
<feature type="transmembrane region" description="Helical" evidence="2">
    <location>
        <begin position="956"/>
        <end position="973"/>
    </location>
</feature>
<dbReference type="PROSITE" id="PS50005">
    <property type="entry name" value="TPR"/>
    <property type="match status" value="1"/>
</dbReference>
<dbReference type="EMBL" id="BMWX01000004">
    <property type="protein sequence ID" value="GGZ33207.1"/>
    <property type="molecule type" value="Genomic_DNA"/>
</dbReference>
<feature type="chain" id="PRO_5037644115" description="CHAT domain-containing protein" evidence="3">
    <location>
        <begin position="21"/>
        <end position="989"/>
    </location>
</feature>
<organism evidence="5 6">
    <name type="scientific">Echinicola pacifica</name>
    <dbReference type="NCBI Taxonomy" id="346377"/>
    <lineage>
        <taxon>Bacteria</taxon>
        <taxon>Pseudomonadati</taxon>
        <taxon>Bacteroidota</taxon>
        <taxon>Cytophagia</taxon>
        <taxon>Cytophagales</taxon>
        <taxon>Cyclobacteriaceae</taxon>
        <taxon>Echinicola</taxon>
    </lineage>
</organism>
<dbReference type="Proteomes" id="UP000619457">
    <property type="component" value="Unassembled WGS sequence"/>
</dbReference>
<feature type="repeat" description="TPR" evidence="1">
    <location>
        <begin position="241"/>
        <end position="274"/>
    </location>
</feature>
<dbReference type="SUPFAM" id="SSF48452">
    <property type="entry name" value="TPR-like"/>
    <property type="match status" value="1"/>
</dbReference>
<dbReference type="AlphaFoldDB" id="A0A918Q730"/>
<keyword evidence="2" id="KW-0812">Transmembrane</keyword>
<dbReference type="Gene3D" id="1.25.40.10">
    <property type="entry name" value="Tetratricopeptide repeat domain"/>
    <property type="match status" value="2"/>
</dbReference>
<proteinExistence type="predicted"/>
<name>A0A918Q730_9BACT</name>
<reference evidence="5" key="2">
    <citation type="submission" date="2020-09" db="EMBL/GenBank/DDBJ databases">
        <authorList>
            <person name="Sun Q."/>
            <person name="Kim S."/>
        </authorList>
    </citation>
    <scope>NUCLEOTIDE SEQUENCE</scope>
    <source>
        <strain evidence="5">KCTC 12368</strain>
    </source>
</reference>
<keyword evidence="2" id="KW-1133">Transmembrane helix</keyword>
<protein>
    <recommendedName>
        <fullName evidence="4">CHAT domain-containing protein</fullName>
    </recommendedName>
</protein>